<feature type="compositionally biased region" description="Pro residues" evidence="3">
    <location>
        <begin position="289"/>
        <end position="305"/>
    </location>
</feature>
<evidence type="ECO:0008006" key="8">
    <source>
        <dbReference type="Google" id="ProtNLM"/>
    </source>
</evidence>
<name>A0A2A9NPB7_9AGAR</name>
<feature type="region of interest" description="Disordered" evidence="3">
    <location>
        <begin position="145"/>
        <end position="205"/>
    </location>
</feature>
<proteinExistence type="predicted"/>
<feature type="domain" description="RRM" evidence="4">
    <location>
        <begin position="388"/>
        <end position="475"/>
    </location>
</feature>
<evidence type="ECO:0000259" key="4">
    <source>
        <dbReference type="PROSITE" id="PS50102"/>
    </source>
</evidence>
<reference evidence="6 7" key="1">
    <citation type="submission" date="2014-02" db="EMBL/GenBank/DDBJ databases">
        <title>Transposable element dynamics among asymbiotic and ectomycorrhizal Amanita fungi.</title>
        <authorList>
            <consortium name="DOE Joint Genome Institute"/>
            <person name="Hess J."/>
            <person name="Skrede I."/>
            <person name="Wolfe B."/>
            <person name="LaButti K."/>
            <person name="Ohm R.A."/>
            <person name="Grigoriev I.V."/>
            <person name="Pringle A."/>
        </authorList>
    </citation>
    <scope>NUCLEOTIDE SEQUENCE [LARGE SCALE GENOMIC DNA]</scope>
    <source>
        <strain evidence="6 7">SKay4041</strain>
    </source>
</reference>
<dbReference type="Proteomes" id="UP000242287">
    <property type="component" value="Unassembled WGS sequence"/>
</dbReference>
<feature type="compositionally biased region" description="Pro residues" evidence="3">
    <location>
        <begin position="171"/>
        <end position="190"/>
    </location>
</feature>
<dbReference type="AlphaFoldDB" id="A0A2A9NPB7"/>
<dbReference type="GO" id="GO:0034517">
    <property type="term" value="P:ribophagy"/>
    <property type="evidence" value="ECO:0007669"/>
    <property type="project" value="TreeGrafter"/>
</dbReference>
<protein>
    <recommendedName>
        <fullName evidence="8">NTF2 domain-containing protein</fullName>
    </recommendedName>
</protein>
<feature type="domain" description="NTF2" evidence="5">
    <location>
        <begin position="20"/>
        <end position="136"/>
    </location>
</feature>
<feature type="compositionally biased region" description="Gly residues" evidence="3">
    <location>
        <begin position="494"/>
        <end position="527"/>
    </location>
</feature>
<evidence type="ECO:0000313" key="6">
    <source>
        <dbReference type="EMBL" id="PFH49560.1"/>
    </source>
</evidence>
<dbReference type="InterPro" id="IPR035979">
    <property type="entry name" value="RBD_domain_sf"/>
</dbReference>
<dbReference type="CDD" id="cd00780">
    <property type="entry name" value="NTF2"/>
    <property type="match status" value="1"/>
</dbReference>
<dbReference type="GO" id="GO:1990904">
    <property type="term" value="C:ribonucleoprotein complex"/>
    <property type="evidence" value="ECO:0007669"/>
    <property type="project" value="TreeGrafter"/>
</dbReference>
<accession>A0A2A9NPB7</accession>
<dbReference type="Gene3D" id="3.30.70.330">
    <property type="match status" value="1"/>
</dbReference>
<dbReference type="InterPro" id="IPR032710">
    <property type="entry name" value="NTF2-like_dom_sf"/>
</dbReference>
<evidence type="ECO:0000313" key="7">
    <source>
        <dbReference type="Proteomes" id="UP000242287"/>
    </source>
</evidence>
<gene>
    <name evidence="6" type="ORF">AMATHDRAFT_76120</name>
</gene>
<dbReference type="InterPro" id="IPR002075">
    <property type="entry name" value="NTF2_dom"/>
</dbReference>
<feature type="region of interest" description="Disordered" evidence="3">
    <location>
        <begin position="245"/>
        <end position="307"/>
    </location>
</feature>
<dbReference type="STRING" id="703135.A0A2A9NPB7"/>
<feature type="compositionally biased region" description="Low complexity" evidence="3">
    <location>
        <begin position="157"/>
        <end position="170"/>
    </location>
</feature>
<keyword evidence="7" id="KW-1185">Reference proteome</keyword>
<evidence type="ECO:0000256" key="2">
    <source>
        <dbReference type="PROSITE-ProRule" id="PRU00176"/>
    </source>
</evidence>
<dbReference type="SMART" id="SM00360">
    <property type="entry name" value="RRM"/>
    <property type="match status" value="1"/>
</dbReference>
<dbReference type="CDD" id="cd00590">
    <property type="entry name" value="RRM_SF"/>
    <property type="match status" value="1"/>
</dbReference>
<dbReference type="InterPro" id="IPR000504">
    <property type="entry name" value="RRM_dom"/>
</dbReference>
<dbReference type="PANTHER" id="PTHR10693:SF20">
    <property type="entry name" value="AT27578P"/>
    <property type="match status" value="1"/>
</dbReference>
<dbReference type="GO" id="GO:0005829">
    <property type="term" value="C:cytosol"/>
    <property type="evidence" value="ECO:0007669"/>
    <property type="project" value="TreeGrafter"/>
</dbReference>
<dbReference type="PROSITE" id="PS50177">
    <property type="entry name" value="NTF2_DOMAIN"/>
    <property type="match status" value="1"/>
</dbReference>
<sequence length="527" mass="55421">MTNLSTSSSSIHQNVVPSEVGWQFVPQYYTFVNKHPNRLHCFYTKQSTFTHGTEGEDSKPCYGQHEIHQKITSIGFQDCKVFIHSVDAQSSANGGIIIQVIGEMSNHGDQWRKFVQTFFLAEQPNGYFVLNDIFRFLKEESVEGDDAGDAVEPEQTASSQAVPEVVAAPAQPTPVPEPVREPTPPLPPSFTPAVEESPTTVSTDLPVVETPAPEAQVPVAPPTPETNGIRVPEVEIPAPSVEVAEKPLTPAPPPQQQLPVVPSPSAPQPPVPSVTTPASTSASTLPHVSVPPQPVAPTPTAPPQPRTWAHLAATNSKKWGSAVATEIRGTSEVPISISASPGPGSGTQTPAAGQSSSGVGRGQHHHQGGQGRSDHHPAFVAAQSVTTPQCFVKGVVESVTPNALTAHLGQRFGPVKDVEIMRQRMCAFIEFNTVDAARRAIIASLPPNQGGEGGLWIDVGGDAGQVRIFVETKKERGERNTGRPRGGPPMVNGEGRGTGGAGAGGHSGQGGYNRRGTGRGGRGAGPK</sequence>
<dbReference type="InterPro" id="IPR018222">
    <property type="entry name" value="Nuclear_transport_factor_2_euk"/>
</dbReference>
<dbReference type="GO" id="GO:1990861">
    <property type="term" value="C:Ubp3-Bre5 deubiquitination complex"/>
    <property type="evidence" value="ECO:0007669"/>
    <property type="project" value="TreeGrafter"/>
</dbReference>
<evidence type="ECO:0000259" key="5">
    <source>
        <dbReference type="PROSITE" id="PS50177"/>
    </source>
</evidence>
<dbReference type="SUPFAM" id="SSF54427">
    <property type="entry name" value="NTF2-like"/>
    <property type="match status" value="1"/>
</dbReference>
<dbReference type="Gene3D" id="3.10.450.50">
    <property type="match status" value="1"/>
</dbReference>
<dbReference type="PROSITE" id="PS50102">
    <property type="entry name" value="RRM"/>
    <property type="match status" value="1"/>
</dbReference>
<feature type="compositionally biased region" description="Low complexity" evidence="3">
    <location>
        <begin position="273"/>
        <end position="286"/>
    </location>
</feature>
<dbReference type="GO" id="GO:0016579">
    <property type="term" value="P:protein deubiquitination"/>
    <property type="evidence" value="ECO:0007669"/>
    <property type="project" value="TreeGrafter"/>
</dbReference>
<dbReference type="Pfam" id="PF02136">
    <property type="entry name" value="NTF2"/>
    <property type="match status" value="1"/>
</dbReference>
<feature type="region of interest" description="Disordered" evidence="3">
    <location>
        <begin position="474"/>
        <end position="527"/>
    </location>
</feature>
<dbReference type="EMBL" id="KZ302025">
    <property type="protein sequence ID" value="PFH49560.1"/>
    <property type="molecule type" value="Genomic_DNA"/>
</dbReference>
<keyword evidence="1 2" id="KW-0694">RNA-binding</keyword>
<dbReference type="OrthoDB" id="339151at2759"/>
<evidence type="ECO:0000256" key="3">
    <source>
        <dbReference type="SAM" id="MobiDB-lite"/>
    </source>
</evidence>
<dbReference type="FunFam" id="3.10.450.50:FF:000003">
    <property type="entry name" value="Nuclear transport factor 2 family protein"/>
    <property type="match status" value="1"/>
</dbReference>
<evidence type="ECO:0000256" key="1">
    <source>
        <dbReference type="ARBA" id="ARBA00022884"/>
    </source>
</evidence>
<dbReference type="GO" id="GO:0003729">
    <property type="term" value="F:mRNA binding"/>
    <property type="evidence" value="ECO:0007669"/>
    <property type="project" value="TreeGrafter"/>
</dbReference>
<dbReference type="InterPro" id="IPR039539">
    <property type="entry name" value="Ras_GTPase_bind_prot"/>
</dbReference>
<dbReference type="Pfam" id="PF00076">
    <property type="entry name" value="RRM_1"/>
    <property type="match status" value="1"/>
</dbReference>
<dbReference type="PANTHER" id="PTHR10693">
    <property type="entry name" value="RAS GTPASE-ACTIVATING PROTEIN-BINDING PROTEIN"/>
    <property type="match status" value="1"/>
</dbReference>
<dbReference type="InterPro" id="IPR012677">
    <property type="entry name" value="Nucleotide-bd_a/b_plait_sf"/>
</dbReference>
<feature type="region of interest" description="Disordered" evidence="3">
    <location>
        <begin position="334"/>
        <end position="375"/>
    </location>
</feature>
<dbReference type="SUPFAM" id="SSF54928">
    <property type="entry name" value="RNA-binding domain, RBD"/>
    <property type="match status" value="1"/>
</dbReference>
<organism evidence="6 7">
    <name type="scientific">Amanita thiersii Skay4041</name>
    <dbReference type="NCBI Taxonomy" id="703135"/>
    <lineage>
        <taxon>Eukaryota</taxon>
        <taxon>Fungi</taxon>
        <taxon>Dikarya</taxon>
        <taxon>Basidiomycota</taxon>
        <taxon>Agaricomycotina</taxon>
        <taxon>Agaricomycetes</taxon>
        <taxon>Agaricomycetidae</taxon>
        <taxon>Agaricales</taxon>
        <taxon>Pluteineae</taxon>
        <taxon>Amanitaceae</taxon>
        <taxon>Amanita</taxon>
    </lineage>
</organism>
<feature type="compositionally biased region" description="Pro residues" evidence="3">
    <location>
        <begin position="249"/>
        <end position="272"/>
    </location>
</feature>